<dbReference type="InterPro" id="IPR002935">
    <property type="entry name" value="SAM_O-MeTrfase"/>
</dbReference>
<proteinExistence type="predicted"/>
<reference evidence="5" key="2">
    <citation type="journal article" date="2010" name="Stand. Genomic Sci.">
        <title>Complete genome sequence of Thermaerobacter marianensis type strain (7p75aT).</title>
        <authorList>
            <person name="Han C."/>
            <person name="Gu W."/>
            <person name="Zhang X."/>
            <person name="Lapidus A."/>
            <person name="Nolan M."/>
            <person name="Copeland A."/>
            <person name="Lucas S."/>
            <person name="Glavina Del Rio T."/>
            <person name="Tice H."/>
            <person name="Cheng J."/>
            <person name="Tapia R."/>
            <person name="Goodwin L."/>
            <person name="Pitluck S."/>
            <person name="Pagani I."/>
            <person name="Ivanova N."/>
            <person name="Mavromatis K."/>
            <person name="Mikhailova N."/>
            <person name="Pati A."/>
            <person name="Chen A."/>
            <person name="Palaniappan K."/>
            <person name="Land M."/>
            <person name="Hauser L."/>
            <person name="Chang Y."/>
            <person name="Jeffries C."/>
            <person name="Schneider S."/>
            <person name="Rohde M."/>
            <person name="Goker M."/>
            <person name="Pukall R."/>
            <person name="Woyke T."/>
            <person name="Bristow J."/>
            <person name="Eisen J."/>
            <person name="Markowitz V."/>
            <person name="Hugenholtz P."/>
            <person name="Kyrpides N."/>
            <person name="Klenk H."/>
            <person name="Detter J."/>
        </authorList>
    </citation>
    <scope>NUCLEOTIDE SEQUENCE [LARGE SCALE GENOMIC DNA]</scope>
    <source>
        <strain evidence="5">ATCC 700841 / DSM 12885 / JCM 10246 / 7p75a</strain>
    </source>
</reference>
<reference evidence="4 5" key="1">
    <citation type="journal article" date="2010" name="Stand. Genomic Sci.">
        <title>Complete genome sequence of Thermaerobacter marianensis type strain (7p75a).</title>
        <authorList>
            <person name="Han C."/>
            <person name="Gu W."/>
            <person name="Zhang X."/>
            <person name="Lapidus A."/>
            <person name="Nolan M."/>
            <person name="Copeland A."/>
            <person name="Lucas S."/>
            <person name="Del Rio T.G."/>
            <person name="Tice H."/>
            <person name="Cheng J.F."/>
            <person name="Tapia R."/>
            <person name="Goodwin L."/>
            <person name="Pitluck S."/>
            <person name="Pagani I."/>
            <person name="Ivanova N."/>
            <person name="Mavromatis K."/>
            <person name="Mikhailova N."/>
            <person name="Pati A."/>
            <person name="Chen A."/>
            <person name="Palaniappan K."/>
            <person name="Land M."/>
            <person name="Hauser L."/>
            <person name="Chang Y.J."/>
            <person name="Jeffries C.D."/>
            <person name="Schneider S."/>
            <person name="Rohde M."/>
            <person name="Goker M."/>
            <person name="Pukall R."/>
            <person name="Woyke T."/>
            <person name="Bristow J."/>
            <person name="Eisen J.A."/>
            <person name="Markowitz V."/>
            <person name="Hugenholtz P."/>
            <person name="Kyrpides N.C."/>
            <person name="Klenk H.P."/>
            <person name="Detter J.C."/>
        </authorList>
    </citation>
    <scope>NUCLEOTIDE SEQUENCE [LARGE SCALE GENOMIC DNA]</scope>
    <source>
        <strain evidence="5">ATCC 700841 / DSM 12885 / JCM 10246 / 7p75a</strain>
    </source>
</reference>
<dbReference type="GO" id="GO:0008757">
    <property type="term" value="F:S-adenosylmethionine-dependent methyltransferase activity"/>
    <property type="evidence" value="ECO:0007669"/>
    <property type="project" value="TreeGrafter"/>
</dbReference>
<organism evidence="4 5">
    <name type="scientific">Thermaerobacter marianensis (strain ATCC 700841 / DSM 12885 / JCM 10246 / 7p75a)</name>
    <dbReference type="NCBI Taxonomy" id="644966"/>
    <lineage>
        <taxon>Bacteria</taxon>
        <taxon>Bacillati</taxon>
        <taxon>Bacillota</taxon>
        <taxon>Clostridia</taxon>
        <taxon>Eubacteriales</taxon>
        <taxon>Clostridiales Family XVII. Incertae Sedis</taxon>
        <taxon>Thermaerobacter</taxon>
    </lineage>
</organism>
<protein>
    <submittedName>
        <fullName evidence="4">O-methyltransferase family 3</fullName>
    </submittedName>
</protein>
<dbReference type="Gene3D" id="3.40.50.150">
    <property type="entry name" value="Vaccinia Virus protein VP39"/>
    <property type="match status" value="1"/>
</dbReference>
<dbReference type="Proteomes" id="UP000008915">
    <property type="component" value="Chromosome"/>
</dbReference>
<dbReference type="KEGG" id="tmr:Tmar_1761"/>
<evidence type="ECO:0000313" key="5">
    <source>
        <dbReference type="Proteomes" id="UP000008915"/>
    </source>
</evidence>
<keyword evidence="3" id="KW-0949">S-adenosyl-L-methionine</keyword>
<evidence type="ECO:0000256" key="2">
    <source>
        <dbReference type="ARBA" id="ARBA00022679"/>
    </source>
</evidence>
<dbReference type="HOGENOM" id="CLU_067676_8_0_9"/>
<keyword evidence="1" id="KW-0489">Methyltransferase</keyword>
<evidence type="ECO:0000313" key="4">
    <source>
        <dbReference type="EMBL" id="ADU51864.1"/>
    </source>
</evidence>
<dbReference type="OrthoDB" id="9799672at2"/>
<evidence type="ECO:0000256" key="1">
    <source>
        <dbReference type="ARBA" id="ARBA00022603"/>
    </source>
</evidence>
<evidence type="ECO:0000256" key="3">
    <source>
        <dbReference type="ARBA" id="ARBA00022691"/>
    </source>
</evidence>
<sequence length="216" mass="23580">MLPSERDVRYLESLYPPDPDLERVRAGMEAHGMPDIAIRPAYGRLLTLLVAARGARRVLEIGALAGYSAICLARGLPPGGRLISLEKNPDYARVAHAHVAAAGLADRVEIRVGDALTLMPALVAEPPHPSFDLVFIDADKQHYPDYLEWSLRLLRPGGLLVADNALMHGRVADPVDTAPAVEAMRRFNRRVATDPRLVSTMLPAYDGLVLARVREG</sequence>
<dbReference type="SUPFAM" id="SSF53335">
    <property type="entry name" value="S-adenosyl-L-methionine-dependent methyltransferases"/>
    <property type="match status" value="1"/>
</dbReference>
<accession>E6SHY4</accession>
<dbReference type="InterPro" id="IPR050362">
    <property type="entry name" value="Cation-dep_OMT"/>
</dbReference>
<dbReference type="PROSITE" id="PS51682">
    <property type="entry name" value="SAM_OMT_I"/>
    <property type="match status" value="1"/>
</dbReference>
<dbReference type="EMBL" id="CP002344">
    <property type="protein sequence ID" value="ADU51864.1"/>
    <property type="molecule type" value="Genomic_DNA"/>
</dbReference>
<name>E6SHY4_THEM7</name>
<keyword evidence="5" id="KW-1185">Reference proteome</keyword>
<dbReference type="AlphaFoldDB" id="E6SHY4"/>
<keyword evidence="2" id="KW-0808">Transferase</keyword>
<dbReference type="PANTHER" id="PTHR10509:SF14">
    <property type="entry name" value="CAFFEOYL-COA O-METHYLTRANSFERASE 3-RELATED"/>
    <property type="match status" value="1"/>
</dbReference>
<dbReference type="PANTHER" id="PTHR10509">
    <property type="entry name" value="O-METHYLTRANSFERASE-RELATED"/>
    <property type="match status" value="1"/>
</dbReference>
<dbReference type="eggNOG" id="COG4122">
    <property type="taxonomic scope" value="Bacteria"/>
</dbReference>
<dbReference type="Pfam" id="PF01596">
    <property type="entry name" value="Methyltransf_3"/>
    <property type="match status" value="1"/>
</dbReference>
<gene>
    <name evidence="4" type="ordered locus">Tmar_1761</name>
</gene>
<dbReference type="STRING" id="644966.Tmar_1761"/>
<dbReference type="InterPro" id="IPR029063">
    <property type="entry name" value="SAM-dependent_MTases_sf"/>
</dbReference>
<dbReference type="GO" id="GO:0008171">
    <property type="term" value="F:O-methyltransferase activity"/>
    <property type="evidence" value="ECO:0007669"/>
    <property type="project" value="InterPro"/>
</dbReference>
<dbReference type="GO" id="GO:0032259">
    <property type="term" value="P:methylation"/>
    <property type="evidence" value="ECO:0007669"/>
    <property type="project" value="UniProtKB-KW"/>
</dbReference>